<dbReference type="Proteomes" id="UP000294567">
    <property type="component" value="Unassembled WGS sequence"/>
</dbReference>
<reference evidence="1 3" key="1">
    <citation type="submission" date="2019-03" db="EMBL/GenBank/DDBJ databases">
        <title>Genomic Encyclopedia of Type Strains, Phase IV (KMG-IV): sequencing the most valuable type-strain genomes for metagenomic binning, comparative biology and taxonomic classification.</title>
        <authorList>
            <person name="Goeker M."/>
        </authorList>
    </citation>
    <scope>NUCLEOTIDE SEQUENCE [LARGE SCALE GENOMIC DNA]</scope>
    <source>
        <strain evidence="1 3">DSM 26752</strain>
    </source>
</reference>
<evidence type="ECO:0000313" key="2">
    <source>
        <dbReference type="EMBL" id="TCS87965.1"/>
    </source>
</evidence>
<comment type="caution">
    <text evidence="1">The sequence shown here is derived from an EMBL/GenBank/DDBJ whole genome shotgun (WGS) entry which is preliminary data.</text>
</comment>
<dbReference type="EMBL" id="SMAE01000009">
    <property type="protein sequence ID" value="TCS87965.1"/>
    <property type="molecule type" value="Genomic_DNA"/>
</dbReference>
<dbReference type="AlphaFoldDB" id="A0A4R3KSE9"/>
<keyword evidence="3" id="KW-1185">Reference proteome</keyword>
<dbReference type="EMBL" id="SMAE01000009">
    <property type="protein sequence ID" value="TCS87962.1"/>
    <property type="molecule type" value="Genomic_DNA"/>
</dbReference>
<sequence length="34" mass="3517">MKLKKTKVAPIAIMIALIAGNGGVSTAYAAEQQE</sequence>
<organism evidence="1 3">
    <name type="scientific">Keratinibaculum paraultunense</name>
    <dbReference type="NCBI Taxonomy" id="1278232"/>
    <lineage>
        <taxon>Bacteria</taxon>
        <taxon>Bacillati</taxon>
        <taxon>Bacillota</taxon>
        <taxon>Tissierellia</taxon>
        <taxon>Tissierellales</taxon>
        <taxon>Tepidimicrobiaceae</taxon>
        <taxon>Keratinibaculum</taxon>
    </lineage>
</organism>
<accession>A0A4R3KSE9</accession>
<protein>
    <submittedName>
        <fullName evidence="1">Uncharacterized protein</fullName>
    </submittedName>
</protein>
<evidence type="ECO:0000313" key="1">
    <source>
        <dbReference type="EMBL" id="TCS87962.1"/>
    </source>
</evidence>
<name>A0A4R3KSE9_9FIRM</name>
<evidence type="ECO:0000313" key="3">
    <source>
        <dbReference type="Proteomes" id="UP000294567"/>
    </source>
</evidence>
<proteinExistence type="predicted"/>
<gene>
    <name evidence="1" type="ORF">EDD65_1092</name>
    <name evidence="2" type="ORF">EDD65_1095</name>
</gene>